<feature type="non-terminal residue" evidence="9">
    <location>
        <position position="124"/>
    </location>
</feature>
<dbReference type="OrthoDB" id="512616at2759"/>
<protein>
    <submittedName>
        <fullName evidence="9">PHF7 protein</fullName>
    </submittedName>
</protein>
<dbReference type="InterPro" id="IPR011011">
    <property type="entry name" value="Znf_FYVE_PHD"/>
</dbReference>
<evidence type="ECO:0000259" key="8">
    <source>
        <dbReference type="PROSITE" id="PS51805"/>
    </source>
</evidence>
<proteinExistence type="predicted"/>
<evidence type="ECO:0000256" key="1">
    <source>
        <dbReference type="ARBA" id="ARBA00004123"/>
    </source>
</evidence>
<dbReference type="PANTHER" id="PTHR12420:SF47">
    <property type="entry name" value="PHD FINGER PROTEIN 7"/>
    <property type="match status" value="1"/>
</dbReference>
<evidence type="ECO:0000256" key="7">
    <source>
        <dbReference type="ARBA" id="ARBA00022833"/>
    </source>
</evidence>
<name>A0A852N0L4_9PASS</name>
<evidence type="ECO:0000256" key="4">
    <source>
        <dbReference type="ARBA" id="ARBA00022723"/>
    </source>
</evidence>
<evidence type="ECO:0000313" key="10">
    <source>
        <dbReference type="Proteomes" id="UP000603297"/>
    </source>
</evidence>
<keyword evidence="4" id="KW-0479">Metal-binding</keyword>
<dbReference type="SUPFAM" id="SSF57903">
    <property type="entry name" value="FYVE/PHD zinc finger"/>
    <property type="match status" value="1"/>
</dbReference>
<keyword evidence="6" id="KW-0833">Ubl conjugation pathway</keyword>
<keyword evidence="5" id="KW-0863">Zinc-finger</keyword>
<evidence type="ECO:0000256" key="3">
    <source>
        <dbReference type="ARBA" id="ARBA00022679"/>
    </source>
</evidence>
<comment type="subcellular location">
    <subcellularLocation>
        <location evidence="1">Nucleus</location>
    </subcellularLocation>
</comment>
<gene>
    <name evidence="9" type="primary">Phf7_1</name>
    <name evidence="9" type="ORF">PTEMEL_R05778</name>
</gene>
<keyword evidence="7" id="KW-0862">Zinc</keyword>
<feature type="domain" description="PHD-type" evidence="8">
    <location>
        <begin position="1"/>
        <end position="124"/>
    </location>
</feature>
<dbReference type="PANTHER" id="PTHR12420">
    <property type="entry name" value="PHD FINGER PROTEIN"/>
    <property type="match status" value="1"/>
</dbReference>
<organism evidence="9 10">
    <name type="scientific">Pteruthius melanotis</name>
    <dbReference type="NCBI Taxonomy" id="357074"/>
    <lineage>
        <taxon>Eukaryota</taxon>
        <taxon>Metazoa</taxon>
        <taxon>Chordata</taxon>
        <taxon>Craniata</taxon>
        <taxon>Vertebrata</taxon>
        <taxon>Euteleostomi</taxon>
        <taxon>Archelosauria</taxon>
        <taxon>Archosauria</taxon>
        <taxon>Dinosauria</taxon>
        <taxon>Saurischia</taxon>
        <taxon>Theropoda</taxon>
        <taxon>Coelurosauria</taxon>
        <taxon>Aves</taxon>
        <taxon>Neognathae</taxon>
        <taxon>Neoaves</taxon>
        <taxon>Telluraves</taxon>
        <taxon>Australaves</taxon>
        <taxon>Passeriformes</taxon>
        <taxon>Sylvioidea</taxon>
        <taxon>Timaliidae</taxon>
        <taxon>Pteruthius</taxon>
    </lineage>
</organism>
<sequence>VCMLCRRAEADPVICGDKVEKHGLCAHVFCLCFASLLFRQGDERVGLMGFRPRDIQIAVLRAAQKRCCVCGETGATIMCCQEDCDRWFHLPCAKEGGCVTQYITPYRYLFSPSGQSCGRTQHLS</sequence>
<dbReference type="InterPro" id="IPR051188">
    <property type="entry name" value="PHD-type_Zinc_Finger"/>
</dbReference>
<keyword evidence="3" id="KW-0808">Transferase</keyword>
<dbReference type="EMBL" id="WEIY01000334">
    <property type="protein sequence ID" value="NXY06578.1"/>
    <property type="molecule type" value="Genomic_DNA"/>
</dbReference>
<dbReference type="Gene3D" id="3.30.40.10">
    <property type="entry name" value="Zinc/RING finger domain, C3HC4 (zinc finger)"/>
    <property type="match status" value="1"/>
</dbReference>
<evidence type="ECO:0000256" key="5">
    <source>
        <dbReference type="ARBA" id="ARBA00022771"/>
    </source>
</evidence>
<comment type="pathway">
    <text evidence="2">Protein modification; protein ubiquitination.</text>
</comment>
<dbReference type="PROSITE" id="PS51805">
    <property type="entry name" value="EPHD"/>
    <property type="match status" value="1"/>
</dbReference>
<dbReference type="AlphaFoldDB" id="A0A852N0L4"/>
<accession>A0A852N0L4</accession>
<dbReference type="Proteomes" id="UP000603297">
    <property type="component" value="Unassembled WGS sequence"/>
</dbReference>
<comment type="caution">
    <text evidence="9">The sequence shown here is derived from an EMBL/GenBank/DDBJ whole genome shotgun (WGS) entry which is preliminary data.</text>
</comment>
<keyword evidence="10" id="KW-1185">Reference proteome</keyword>
<feature type="non-terminal residue" evidence="9">
    <location>
        <position position="1"/>
    </location>
</feature>
<evidence type="ECO:0000256" key="2">
    <source>
        <dbReference type="ARBA" id="ARBA00004906"/>
    </source>
</evidence>
<reference evidence="9" key="1">
    <citation type="submission" date="2020-02" db="EMBL/GenBank/DDBJ databases">
        <title>Bird 10,000 Genomes (B10K) Project - Family phase.</title>
        <authorList>
            <person name="Zhang G."/>
        </authorList>
    </citation>
    <scope>NUCLEOTIDE SEQUENCE</scope>
    <source>
        <strain evidence="9">B10K-IZ-033-77</strain>
    </source>
</reference>
<dbReference type="InterPro" id="IPR042013">
    <property type="entry name" value="PHF7/G2E3_ePHD"/>
</dbReference>
<evidence type="ECO:0000256" key="6">
    <source>
        <dbReference type="ARBA" id="ARBA00022786"/>
    </source>
</evidence>
<dbReference type="GO" id="GO:0008270">
    <property type="term" value="F:zinc ion binding"/>
    <property type="evidence" value="ECO:0007669"/>
    <property type="project" value="UniProtKB-KW"/>
</dbReference>
<dbReference type="Pfam" id="PF13771">
    <property type="entry name" value="zf-HC5HC2H"/>
    <property type="match status" value="1"/>
</dbReference>
<dbReference type="GO" id="GO:0005634">
    <property type="term" value="C:nucleus"/>
    <property type="evidence" value="ECO:0007669"/>
    <property type="project" value="TreeGrafter"/>
</dbReference>
<dbReference type="CDD" id="cd15669">
    <property type="entry name" value="ePHD_PHF7_G2E3_like"/>
    <property type="match status" value="1"/>
</dbReference>
<evidence type="ECO:0000313" key="9">
    <source>
        <dbReference type="EMBL" id="NXY06578.1"/>
    </source>
</evidence>
<dbReference type="InterPro" id="IPR034732">
    <property type="entry name" value="EPHD"/>
</dbReference>
<dbReference type="InterPro" id="IPR013083">
    <property type="entry name" value="Znf_RING/FYVE/PHD"/>
</dbReference>